<dbReference type="AlphaFoldDB" id="A0A9P8W9N9"/>
<proteinExistence type="predicted"/>
<evidence type="ECO:0000256" key="2">
    <source>
        <dbReference type="SAM" id="Phobius"/>
    </source>
</evidence>
<name>A0A9P8W9N9_9HYPO</name>
<feature type="transmembrane region" description="Helical" evidence="2">
    <location>
        <begin position="271"/>
        <end position="291"/>
    </location>
</feature>
<keyword evidence="2" id="KW-0812">Transmembrane</keyword>
<keyword evidence="2" id="KW-1133">Transmembrane helix</keyword>
<keyword evidence="4" id="KW-1185">Reference proteome</keyword>
<feature type="region of interest" description="Disordered" evidence="1">
    <location>
        <begin position="1"/>
        <end position="141"/>
    </location>
</feature>
<gene>
    <name evidence="3" type="ORF">B0T10DRAFT_479827</name>
</gene>
<feature type="transmembrane region" description="Helical" evidence="2">
    <location>
        <begin position="204"/>
        <end position="226"/>
    </location>
</feature>
<dbReference type="OrthoDB" id="5105067at2759"/>
<evidence type="ECO:0000313" key="3">
    <source>
        <dbReference type="EMBL" id="KAH6894210.1"/>
    </source>
</evidence>
<reference evidence="3 4" key="1">
    <citation type="journal article" date="2021" name="Nat. Commun.">
        <title>Genetic determinants of endophytism in the Arabidopsis root mycobiome.</title>
        <authorList>
            <person name="Mesny F."/>
            <person name="Miyauchi S."/>
            <person name="Thiergart T."/>
            <person name="Pickel B."/>
            <person name="Atanasova L."/>
            <person name="Karlsson M."/>
            <person name="Huettel B."/>
            <person name="Barry K.W."/>
            <person name="Haridas S."/>
            <person name="Chen C."/>
            <person name="Bauer D."/>
            <person name="Andreopoulos W."/>
            <person name="Pangilinan J."/>
            <person name="LaButti K."/>
            <person name="Riley R."/>
            <person name="Lipzen A."/>
            <person name="Clum A."/>
            <person name="Drula E."/>
            <person name="Henrissat B."/>
            <person name="Kohler A."/>
            <person name="Grigoriev I.V."/>
            <person name="Martin F.M."/>
            <person name="Hacquard S."/>
        </authorList>
    </citation>
    <scope>NUCLEOTIDE SEQUENCE [LARGE SCALE GENOMIC DNA]</scope>
    <source>
        <strain evidence="3 4">MPI-CAGE-CH-0241</strain>
    </source>
</reference>
<protein>
    <submittedName>
        <fullName evidence="3">Uncharacterized protein</fullName>
    </submittedName>
</protein>
<dbReference type="Proteomes" id="UP000777438">
    <property type="component" value="Unassembled WGS sequence"/>
</dbReference>
<dbReference type="EMBL" id="JAGPYM010000005">
    <property type="protein sequence ID" value="KAH6894210.1"/>
    <property type="molecule type" value="Genomic_DNA"/>
</dbReference>
<evidence type="ECO:0000256" key="1">
    <source>
        <dbReference type="SAM" id="MobiDB-lite"/>
    </source>
</evidence>
<feature type="compositionally biased region" description="Basic residues" evidence="1">
    <location>
        <begin position="17"/>
        <end position="32"/>
    </location>
</feature>
<keyword evidence="2" id="KW-0472">Membrane</keyword>
<comment type="caution">
    <text evidence="3">The sequence shown here is derived from an EMBL/GenBank/DDBJ whole genome shotgun (WGS) entry which is preliminary data.</text>
</comment>
<accession>A0A9P8W9N9</accession>
<feature type="transmembrane region" description="Helical" evidence="2">
    <location>
        <begin position="311"/>
        <end position="329"/>
    </location>
</feature>
<evidence type="ECO:0000313" key="4">
    <source>
        <dbReference type="Proteomes" id="UP000777438"/>
    </source>
</evidence>
<organism evidence="3 4">
    <name type="scientific">Thelonectria olida</name>
    <dbReference type="NCBI Taxonomy" id="1576542"/>
    <lineage>
        <taxon>Eukaryota</taxon>
        <taxon>Fungi</taxon>
        <taxon>Dikarya</taxon>
        <taxon>Ascomycota</taxon>
        <taxon>Pezizomycotina</taxon>
        <taxon>Sordariomycetes</taxon>
        <taxon>Hypocreomycetidae</taxon>
        <taxon>Hypocreales</taxon>
        <taxon>Nectriaceae</taxon>
        <taxon>Thelonectria</taxon>
    </lineage>
</organism>
<feature type="transmembrane region" description="Helical" evidence="2">
    <location>
        <begin position="238"/>
        <end position="259"/>
    </location>
</feature>
<sequence length="369" mass="41152">MTPSQPRQQQQQQQQQHTRHHYRGSRRNRSRHNAPPLGLSLNDTTDQSLLDEPTRRSSSVVGSGPSPPPQLLHETRPLLGGSTRERSSTVIYTPDSMATSFDGSQTTCEPPSTRSGLGTPRSASAETVRGPTRPRSVQSEVPLIPFPPWDGNLEGEYPSPRWQGGNHNGAHRQYGSGGRGARLHELSLIGMENRWILSSVIHGLLLAMQFIVTLVVFSALIWVAVWQKGDEDVEFWEWLWMFAEPSLVGILLVCSATLLAHEIKILSSVVLLYLQSAILFLTTIASAILWIRCIEEYSSAVKGVLMGCNVLMWGLAVFGFVRAAIVWKVEAEFDEERMMLFRGREARQMSYGTIGPWYESYHNGRGDAA</sequence>
<feature type="compositionally biased region" description="Polar residues" evidence="1">
    <location>
        <begin position="88"/>
        <end position="125"/>
    </location>
</feature>